<feature type="compositionally biased region" description="Gly residues" evidence="1">
    <location>
        <begin position="56"/>
        <end position="71"/>
    </location>
</feature>
<dbReference type="AlphaFoldDB" id="A0A518JV19"/>
<evidence type="ECO:0000313" key="2">
    <source>
        <dbReference type="EMBL" id="QDV69393.1"/>
    </source>
</evidence>
<feature type="region of interest" description="Disordered" evidence="1">
    <location>
        <begin position="32"/>
        <end position="74"/>
    </location>
</feature>
<name>A0A518JV19_9BACT</name>
<dbReference type="Gene3D" id="3.40.30.10">
    <property type="entry name" value="Glutaredoxin"/>
    <property type="match status" value="1"/>
</dbReference>
<protein>
    <recommendedName>
        <fullName evidence="4">Thioredoxin domain-containing protein</fullName>
    </recommendedName>
</protein>
<dbReference type="SUPFAM" id="SSF52833">
    <property type="entry name" value="Thioredoxin-like"/>
    <property type="match status" value="1"/>
</dbReference>
<keyword evidence="3" id="KW-1185">Reference proteome</keyword>
<evidence type="ECO:0000313" key="3">
    <source>
        <dbReference type="Proteomes" id="UP000315082"/>
    </source>
</evidence>
<reference evidence="2 3" key="1">
    <citation type="submission" date="2019-02" db="EMBL/GenBank/DDBJ databases">
        <title>Deep-cultivation of Planctomycetes and their phenomic and genomic characterization uncovers novel biology.</title>
        <authorList>
            <person name="Wiegand S."/>
            <person name="Jogler M."/>
            <person name="Boedeker C."/>
            <person name="Pinto D."/>
            <person name="Vollmers J."/>
            <person name="Rivas-Marin E."/>
            <person name="Kohn T."/>
            <person name="Peeters S.H."/>
            <person name="Heuer A."/>
            <person name="Rast P."/>
            <person name="Oberbeckmann S."/>
            <person name="Bunk B."/>
            <person name="Jeske O."/>
            <person name="Meyerdierks A."/>
            <person name="Storesund J.E."/>
            <person name="Kallscheuer N."/>
            <person name="Luecker S."/>
            <person name="Lage O.M."/>
            <person name="Pohl T."/>
            <person name="Merkel B.J."/>
            <person name="Hornburger P."/>
            <person name="Mueller R.-W."/>
            <person name="Bruemmer F."/>
            <person name="Labrenz M."/>
            <person name="Spormann A.M."/>
            <person name="Op den Camp H."/>
            <person name="Overmann J."/>
            <person name="Amann R."/>
            <person name="Jetten M.S.M."/>
            <person name="Mascher T."/>
            <person name="Medema M.H."/>
            <person name="Devos D.P."/>
            <person name="Kaster A.-K."/>
            <person name="Ovreas L."/>
            <person name="Rohde M."/>
            <person name="Galperin M.Y."/>
            <person name="Jogler C."/>
        </authorList>
    </citation>
    <scope>NUCLEOTIDE SEQUENCE [LARGE SCALE GENOMIC DNA]</scope>
    <source>
        <strain evidence="2 3">Poly24</strain>
    </source>
</reference>
<gene>
    <name evidence="2" type="ORF">Poly24_31090</name>
</gene>
<feature type="compositionally biased region" description="Gly residues" evidence="1">
    <location>
        <begin position="38"/>
        <end position="48"/>
    </location>
</feature>
<feature type="region of interest" description="Disordered" evidence="1">
    <location>
        <begin position="407"/>
        <end position="440"/>
    </location>
</feature>
<evidence type="ECO:0000256" key="1">
    <source>
        <dbReference type="SAM" id="MobiDB-lite"/>
    </source>
</evidence>
<dbReference type="EMBL" id="CP036348">
    <property type="protein sequence ID" value="QDV69393.1"/>
    <property type="molecule type" value="Genomic_DNA"/>
</dbReference>
<organism evidence="2 3">
    <name type="scientific">Rosistilla carotiformis</name>
    <dbReference type="NCBI Taxonomy" id="2528017"/>
    <lineage>
        <taxon>Bacteria</taxon>
        <taxon>Pseudomonadati</taxon>
        <taxon>Planctomycetota</taxon>
        <taxon>Planctomycetia</taxon>
        <taxon>Pirellulales</taxon>
        <taxon>Pirellulaceae</taxon>
        <taxon>Rosistilla</taxon>
    </lineage>
</organism>
<dbReference type="KEGG" id="rcf:Poly24_31090"/>
<dbReference type="Proteomes" id="UP000315082">
    <property type="component" value="Chromosome"/>
</dbReference>
<feature type="compositionally biased region" description="Gly residues" evidence="1">
    <location>
        <begin position="413"/>
        <end position="432"/>
    </location>
</feature>
<evidence type="ECO:0008006" key="4">
    <source>
        <dbReference type="Google" id="ProtNLM"/>
    </source>
</evidence>
<sequence>MPTNSSTHLLAAVLALATFGFGYKPTLVSAQSDRPGAGQAGPFGGGQGEAMRGGRRGGGMQGRGKRNGGQAGSQQHAPLIEVGQPFPNTVTYADDGAEIIVPSATSGSYTVLVRGCLTCPIFWRSYHETEAVARDYQPKGVKFYFVYGALAHPENNGYVQPFSLDERLMHVAEAKEKLKTTVPWLADNMDNEMRWAMGNLPNSECVLDPQGKVVYFNSWSDSKTLRESLSKLVGPVANPTLASDLNLPTIQRERTDAVLPRVQVSEQLTGVVVKAHPSSEPLYAKLRCEVAPSVIESGTGQIYLGFHLDPLYDTHWNNLADPLKYELTDFNGAKITPASGEAPRVSQETDTGPREFLVEIEGADTSKPITLTATYYACSDSPAFCKAIKQSYEITLQKDDFAGGVSGRSFRFGSGGRGNRGGGRGMGRGGASPIGQGPRR</sequence>
<accession>A0A518JV19</accession>
<proteinExistence type="predicted"/>
<dbReference type="InterPro" id="IPR036249">
    <property type="entry name" value="Thioredoxin-like_sf"/>
</dbReference>